<reference evidence="1 2" key="1">
    <citation type="submission" date="2008-04" db="EMBL/GenBank/DDBJ databases">
        <title>Genome diversity and DNA divergence of Rhizobium etli.</title>
        <authorList>
            <person name="Gonzalez V."/>
            <person name="Acosta J.L."/>
            <person name="Santamaria R.I."/>
            <person name="Bustos P."/>
            <person name="Hernandez-Gonzalez I.L."/>
            <person name="Fernandez J.L."/>
            <person name="Diaz R."/>
            <person name="Flores M."/>
            <person name="Mora J."/>
            <person name="Palacios R."/>
            <person name="Davila G."/>
        </authorList>
    </citation>
    <scope>NUCLEOTIDE SEQUENCE [LARGE SCALE GENOMIC DNA]</scope>
    <source>
        <strain evidence="1 2">CIAT 652</strain>
    </source>
</reference>
<dbReference type="AlphaFoldDB" id="B3PTX5"/>
<dbReference type="EMBL" id="CP001074">
    <property type="protein sequence ID" value="ACE91962.1"/>
    <property type="molecule type" value="Genomic_DNA"/>
</dbReference>
<evidence type="ECO:0000313" key="1">
    <source>
        <dbReference type="EMBL" id="ACE91962.1"/>
    </source>
</evidence>
<accession>B3PTX5</accession>
<dbReference type="Proteomes" id="UP000008817">
    <property type="component" value="Chromosome"/>
</dbReference>
<sequence>MRRRRLRRFASNFRMRCVCPLLVHAVSPCRRRVPGDMHQRMDAAGNGACKVKNLRKTPPFPALRLEELI</sequence>
<organism evidence="1 2">
    <name type="scientific">Rhizobium etli (strain CIAT 652)</name>
    <dbReference type="NCBI Taxonomy" id="491916"/>
    <lineage>
        <taxon>Bacteria</taxon>
        <taxon>Pseudomonadati</taxon>
        <taxon>Pseudomonadota</taxon>
        <taxon>Alphaproteobacteria</taxon>
        <taxon>Hyphomicrobiales</taxon>
        <taxon>Rhizobiaceae</taxon>
        <taxon>Rhizobium/Agrobacterium group</taxon>
        <taxon>Rhizobium</taxon>
    </lineage>
</organism>
<dbReference type="HOGENOM" id="CLU_2773003_0_0_5"/>
<gene>
    <name evidence="1" type="ordered locus">RHECIAT_CH0003013</name>
</gene>
<dbReference type="KEGG" id="rec:RHECIAT_CH0003013"/>
<proteinExistence type="predicted"/>
<evidence type="ECO:0000313" key="2">
    <source>
        <dbReference type="Proteomes" id="UP000008817"/>
    </source>
</evidence>
<protein>
    <submittedName>
        <fullName evidence="1">Uncharacterized protein</fullName>
    </submittedName>
</protein>
<name>B3PTX5_RHIE6</name>